<gene>
    <name evidence="7" type="ORF">E3N88_22550</name>
</gene>
<dbReference type="Proteomes" id="UP000326396">
    <property type="component" value="Linkage Group LG2"/>
</dbReference>
<feature type="domain" description="Bifunctional inhibitor/plant lipid transfer protein/seed storage helical" evidence="6">
    <location>
        <begin position="31"/>
        <end position="115"/>
    </location>
</feature>
<dbReference type="GO" id="GO:0006869">
    <property type="term" value="P:lipid transport"/>
    <property type="evidence" value="ECO:0007669"/>
    <property type="project" value="InterPro"/>
</dbReference>
<comment type="caution">
    <text evidence="7">The sequence shown here is derived from an EMBL/GenBank/DDBJ whole genome shotgun (WGS) entry which is preliminary data.</text>
</comment>
<dbReference type="EMBL" id="SZYD01000012">
    <property type="protein sequence ID" value="KAD4584949.1"/>
    <property type="molecule type" value="Genomic_DNA"/>
</dbReference>
<dbReference type="SMART" id="SM00499">
    <property type="entry name" value="AAI"/>
    <property type="match status" value="1"/>
</dbReference>
<keyword evidence="8" id="KW-1185">Reference proteome</keyword>
<proteinExistence type="inferred from homology"/>
<keyword evidence="5" id="KW-0732">Signal</keyword>
<dbReference type="AlphaFoldDB" id="A0A5N6NBU9"/>
<comment type="similarity">
    <text evidence="1 4">Belongs to the plant LTP family.</text>
</comment>
<reference evidence="7 8" key="1">
    <citation type="submission" date="2019-05" db="EMBL/GenBank/DDBJ databases">
        <title>Mikania micrantha, genome provides insights into the molecular mechanism of rapid growth.</title>
        <authorList>
            <person name="Liu B."/>
        </authorList>
    </citation>
    <scope>NUCLEOTIDE SEQUENCE [LARGE SCALE GENOMIC DNA]</scope>
    <source>
        <strain evidence="7">NLD-2019</strain>
        <tissue evidence="7">Leaf</tissue>
    </source>
</reference>
<dbReference type="SUPFAM" id="SSF47699">
    <property type="entry name" value="Bifunctional inhibitor/lipid-transfer protein/seed storage 2S albumin"/>
    <property type="match status" value="1"/>
</dbReference>
<feature type="chain" id="PRO_5024328597" description="Non-specific lipid-transfer protein" evidence="5">
    <location>
        <begin position="28"/>
        <end position="145"/>
    </location>
</feature>
<evidence type="ECO:0000256" key="3">
    <source>
        <dbReference type="ARBA" id="ARBA00023121"/>
    </source>
</evidence>
<evidence type="ECO:0000256" key="2">
    <source>
        <dbReference type="ARBA" id="ARBA00022448"/>
    </source>
</evidence>
<organism evidence="7 8">
    <name type="scientific">Mikania micrantha</name>
    <name type="common">bitter vine</name>
    <dbReference type="NCBI Taxonomy" id="192012"/>
    <lineage>
        <taxon>Eukaryota</taxon>
        <taxon>Viridiplantae</taxon>
        <taxon>Streptophyta</taxon>
        <taxon>Embryophyta</taxon>
        <taxon>Tracheophyta</taxon>
        <taxon>Spermatophyta</taxon>
        <taxon>Magnoliopsida</taxon>
        <taxon>eudicotyledons</taxon>
        <taxon>Gunneridae</taxon>
        <taxon>Pentapetalae</taxon>
        <taxon>asterids</taxon>
        <taxon>campanulids</taxon>
        <taxon>Asterales</taxon>
        <taxon>Asteraceae</taxon>
        <taxon>Asteroideae</taxon>
        <taxon>Heliantheae alliance</taxon>
        <taxon>Eupatorieae</taxon>
        <taxon>Mikania</taxon>
    </lineage>
</organism>
<evidence type="ECO:0000256" key="1">
    <source>
        <dbReference type="ARBA" id="ARBA00009748"/>
    </source>
</evidence>
<dbReference type="GO" id="GO:0008289">
    <property type="term" value="F:lipid binding"/>
    <property type="evidence" value="ECO:0007669"/>
    <property type="project" value="UniProtKB-KW"/>
</dbReference>
<keyword evidence="3 4" id="KW-0446">Lipid-binding</keyword>
<dbReference type="OrthoDB" id="1890443at2759"/>
<evidence type="ECO:0000256" key="4">
    <source>
        <dbReference type="RuleBase" id="RU000628"/>
    </source>
</evidence>
<name>A0A5N6NBU9_9ASTR</name>
<evidence type="ECO:0000313" key="7">
    <source>
        <dbReference type="EMBL" id="KAD4584949.1"/>
    </source>
</evidence>
<evidence type="ECO:0000256" key="5">
    <source>
        <dbReference type="SAM" id="SignalP"/>
    </source>
</evidence>
<dbReference type="CDD" id="cd01960">
    <property type="entry name" value="nsLTP1"/>
    <property type="match status" value="1"/>
</dbReference>
<dbReference type="Gene3D" id="1.10.110.10">
    <property type="entry name" value="Plant lipid-transfer and hydrophobic proteins"/>
    <property type="match status" value="1"/>
</dbReference>
<feature type="signal peptide" evidence="5">
    <location>
        <begin position="1"/>
        <end position="27"/>
    </location>
</feature>
<evidence type="ECO:0000259" key="6">
    <source>
        <dbReference type="SMART" id="SM00499"/>
    </source>
</evidence>
<keyword evidence="2 4" id="KW-0813">Transport</keyword>
<sequence>MAGGAKAYLIVMLVAMVVAIMSCLTDSAITCELVVSSLTPCETYLTKGDIVPSVCCDGVKSLYKDAETTEDRQTACRCMEQAATLVPGINVEYASSLPGKCGVDLPYPINPTFNCSMYSSNPTTMGTITTDKDMNDESEWEILAL</sequence>
<dbReference type="PROSITE" id="PS51257">
    <property type="entry name" value="PROKAR_LIPOPROTEIN"/>
    <property type="match status" value="1"/>
</dbReference>
<comment type="function">
    <text evidence="4">Plant non-specific lipid-transfer proteins transfer phospholipids as well as galactolipids across membranes. May play a role in wax or cutin deposition in the cell walls of expanding epidermal cells and certain secretory tissues.</text>
</comment>
<protein>
    <recommendedName>
        <fullName evidence="4">Non-specific lipid-transfer protein</fullName>
    </recommendedName>
</protein>
<dbReference type="Pfam" id="PF00234">
    <property type="entry name" value="Tryp_alpha_amyl"/>
    <property type="match status" value="1"/>
</dbReference>
<dbReference type="PANTHER" id="PTHR33076">
    <property type="entry name" value="NON-SPECIFIC LIPID-TRANSFER PROTEIN 2-RELATED"/>
    <property type="match status" value="1"/>
</dbReference>
<accession>A0A5N6NBU9</accession>
<dbReference type="InterPro" id="IPR000528">
    <property type="entry name" value="Plant_nsLTP"/>
</dbReference>
<evidence type="ECO:0000313" key="8">
    <source>
        <dbReference type="Proteomes" id="UP000326396"/>
    </source>
</evidence>
<dbReference type="PRINTS" id="PR00382">
    <property type="entry name" value="LIPIDTRNSFER"/>
</dbReference>
<dbReference type="InterPro" id="IPR036312">
    <property type="entry name" value="Bifun_inhib/LTP/seed_sf"/>
</dbReference>
<dbReference type="InterPro" id="IPR016140">
    <property type="entry name" value="Bifunc_inhib/LTP/seed_store"/>
</dbReference>